<evidence type="ECO:0000256" key="3">
    <source>
        <dbReference type="ARBA" id="ARBA00022692"/>
    </source>
</evidence>
<feature type="transmembrane region" description="Helical" evidence="6">
    <location>
        <begin position="12"/>
        <end position="38"/>
    </location>
</feature>
<gene>
    <name evidence="7" type="ORF">CQA57_07780</name>
</gene>
<dbReference type="EMBL" id="NXLX01000029">
    <property type="protein sequence ID" value="RDU71366.1"/>
    <property type="molecule type" value="Genomic_DNA"/>
</dbReference>
<organism evidence="7 8">
    <name type="scientific">Helicobacter anseris</name>
    <dbReference type="NCBI Taxonomy" id="375926"/>
    <lineage>
        <taxon>Bacteria</taxon>
        <taxon>Pseudomonadati</taxon>
        <taxon>Campylobacterota</taxon>
        <taxon>Epsilonproteobacteria</taxon>
        <taxon>Campylobacterales</taxon>
        <taxon>Helicobacteraceae</taxon>
        <taxon>Helicobacter</taxon>
    </lineage>
</organism>
<feature type="transmembrane region" description="Helical" evidence="6">
    <location>
        <begin position="288"/>
        <end position="306"/>
    </location>
</feature>
<keyword evidence="8" id="KW-1185">Reference proteome</keyword>
<dbReference type="GO" id="GO:0015920">
    <property type="term" value="P:lipopolysaccharide transport"/>
    <property type="evidence" value="ECO:0007669"/>
    <property type="project" value="TreeGrafter"/>
</dbReference>
<keyword evidence="4 6" id="KW-1133">Transmembrane helix</keyword>
<dbReference type="AlphaFoldDB" id="A0A3D8J2D0"/>
<evidence type="ECO:0000256" key="6">
    <source>
        <dbReference type="SAM" id="Phobius"/>
    </source>
</evidence>
<sequence length="338" mass="38626">MFKRYLFNSIAQIFFPFFLVLFFIASVVLLISIAGITLVVKMNFVDLMIVFLYLLPGTIFFIIPMTFFASCVLGLSRLAYDYELLVFFSLGVSPKKILRFFIPISFLITFVLLAFSLALIPLSKSAYSDFIAEKRTKIDVNVRPGEFGQKLGDWLVYIDGADGNNYEGLVLFSGVDLGQESFVVAQKGKVENLEGVFKMSLENGDAYFAKDQEIKKINFKEMAIQSELKKINLSSYDLWDYWESAFNGKKSQARRFAQAILTSLFPLASLFLIPLFGIANPRFQKNLSYVYVLASIVVYFGLVHILSENTPFLGIFLMPIAFLCFSYYFYRKKILEVY</sequence>
<evidence type="ECO:0000313" key="7">
    <source>
        <dbReference type="EMBL" id="RDU71366.1"/>
    </source>
</evidence>
<reference evidence="7 8" key="1">
    <citation type="submission" date="2018-04" db="EMBL/GenBank/DDBJ databases">
        <title>Novel Campyloabacter and Helicobacter Species and Strains.</title>
        <authorList>
            <person name="Mannion A.J."/>
            <person name="Shen Z."/>
            <person name="Fox J.G."/>
        </authorList>
    </citation>
    <scope>NUCLEOTIDE SEQUENCE [LARGE SCALE GENOMIC DNA]</scope>
    <source>
        <strain evidence="7 8">MIT 04-9362</strain>
    </source>
</reference>
<keyword evidence="3 6" id="KW-0812">Transmembrane</keyword>
<dbReference type="PANTHER" id="PTHR33529">
    <property type="entry name" value="SLR0882 PROTEIN-RELATED"/>
    <property type="match status" value="1"/>
</dbReference>
<feature type="transmembrane region" description="Helical" evidence="6">
    <location>
        <begin position="256"/>
        <end position="276"/>
    </location>
</feature>
<evidence type="ECO:0000256" key="2">
    <source>
        <dbReference type="ARBA" id="ARBA00022475"/>
    </source>
</evidence>
<dbReference type="RefSeq" id="WP_115579673.1">
    <property type="nucleotide sequence ID" value="NZ_NXLX01000029.1"/>
</dbReference>
<dbReference type="GO" id="GO:0043190">
    <property type="term" value="C:ATP-binding cassette (ABC) transporter complex"/>
    <property type="evidence" value="ECO:0007669"/>
    <property type="project" value="TreeGrafter"/>
</dbReference>
<keyword evidence="2" id="KW-1003">Cell membrane</keyword>
<evidence type="ECO:0000256" key="5">
    <source>
        <dbReference type="ARBA" id="ARBA00023136"/>
    </source>
</evidence>
<feature type="transmembrane region" description="Helical" evidence="6">
    <location>
        <begin position="50"/>
        <end position="76"/>
    </location>
</feature>
<comment type="caution">
    <text evidence="7">The sequence shown here is derived from an EMBL/GenBank/DDBJ whole genome shotgun (WGS) entry which is preliminary data.</text>
</comment>
<keyword evidence="5 6" id="KW-0472">Membrane</keyword>
<evidence type="ECO:0000256" key="4">
    <source>
        <dbReference type="ARBA" id="ARBA00022989"/>
    </source>
</evidence>
<evidence type="ECO:0000313" key="8">
    <source>
        <dbReference type="Proteomes" id="UP000256695"/>
    </source>
</evidence>
<protein>
    <submittedName>
        <fullName evidence="7">Permease</fullName>
    </submittedName>
</protein>
<dbReference type="InterPro" id="IPR005495">
    <property type="entry name" value="LptG/LptF_permease"/>
</dbReference>
<dbReference type="Proteomes" id="UP000256695">
    <property type="component" value="Unassembled WGS sequence"/>
</dbReference>
<dbReference type="PANTHER" id="PTHR33529:SF7">
    <property type="entry name" value="LIPOPOLYSACCHARIDE EXPORT SYSTEM PERMEASE PROTEIN LPTF"/>
    <property type="match status" value="1"/>
</dbReference>
<dbReference type="Pfam" id="PF03739">
    <property type="entry name" value="LptF_LptG"/>
    <property type="match status" value="1"/>
</dbReference>
<evidence type="ECO:0000256" key="1">
    <source>
        <dbReference type="ARBA" id="ARBA00004651"/>
    </source>
</evidence>
<dbReference type="OrthoDB" id="5372422at2"/>
<name>A0A3D8J2D0_9HELI</name>
<proteinExistence type="predicted"/>
<feature type="transmembrane region" description="Helical" evidence="6">
    <location>
        <begin position="312"/>
        <end position="330"/>
    </location>
</feature>
<accession>A0A3D8J2D0</accession>
<feature type="transmembrane region" description="Helical" evidence="6">
    <location>
        <begin position="97"/>
        <end position="120"/>
    </location>
</feature>
<comment type="subcellular location">
    <subcellularLocation>
        <location evidence="1">Cell membrane</location>
        <topology evidence="1">Multi-pass membrane protein</topology>
    </subcellularLocation>
</comment>